<dbReference type="Pfam" id="PF01833">
    <property type="entry name" value="TIG"/>
    <property type="match status" value="1"/>
</dbReference>
<dbReference type="CDD" id="cd00603">
    <property type="entry name" value="IPT_PCSR"/>
    <property type="match status" value="1"/>
</dbReference>
<dbReference type="SUPFAM" id="SSF49265">
    <property type="entry name" value="Fibronectin type III"/>
    <property type="match status" value="1"/>
</dbReference>
<dbReference type="InterPro" id="IPR014756">
    <property type="entry name" value="Ig_E-set"/>
</dbReference>
<dbReference type="InterPro" id="IPR036116">
    <property type="entry name" value="FN3_sf"/>
</dbReference>
<dbReference type="OrthoDB" id="366000at2"/>
<dbReference type="SUPFAM" id="SSF81296">
    <property type="entry name" value="E set domains"/>
    <property type="match status" value="2"/>
</dbReference>
<feature type="domain" description="IPT/TIG" evidence="1">
    <location>
        <begin position="3781"/>
        <end position="3850"/>
    </location>
</feature>
<evidence type="ECO:0000259" key="1">
    <source>
        <dbReference type="Pfam" id="PF01833"/>
    </source>
</evidence>
<dbReference type="InterPro" id="IPR013783">
    <property type="entry name" value="Ig-like_fold"/>
</dbReference>
<dbReference type="EMBL" id="CP035807">
    <property type="protein sequence ID" value="QEN06217.1"/>
    <property type="molecule type" value="Genomic_DNA"/>
</dbReference>
<dbReference type="GO" id="GO:0016020">
    <property type="term" value="C:membrane"/>
    <property type="evidence" value="ECO:0007669"/>
    <property type="project" value="InterPro"/>
</dbReference>
<dbReference type="InterPro" id="IPR058094">
    <property type="entry name" value="Ig-like_OmpL47-like"/>
</dbReference>
<sequence>MGKKSLIIYLFLITVKLFSYEAVLITPTSSQIDNYFKESITIYCQADVTRKTASFDFEVYSEKGKLLKTRRITNDYIMDLPVKDPGVYTFKIYYRYFLGSGREELDTASITVFKDVKAPTLSTSIKPNSWTDGLVTVTATGEDEESGLDEIEYSLNNITFNKGSEVKLYSNNSYVYFRVKDKVGNLSETIKRVVNNIDKILPSLSVIQNPNNDTWTNKSVYLTVSPITGPSKVNKILYREGDTGSWKSYSSPIKVNDNNFFYFKVRNNAGIWSKEYKHFVKNIDKTPAILNFSNFPNIWTDGSVTVTPTPFDDESGGPYIVQVKNENDIYTSVDSVKVDSNSTLNFRVKNRAGSWSNDIPYEIKNIDKSDPVIELFESPKGWTNNSKTVTAITSDPESGIISTEYSFDKINWFYGKTTTSIVENSKIYFRTTNVAGSTTYKDFIIDNIDKTPPTFNLKTPSILQSDQFQIEILDLNTKDLDLGTLNVTVDDKTNINFIAKKDSVNNKYVIDFNILSKLKLGPHTIKFTVTDNVGNKSKDSSFTFCSVKGLQLSLDKSSFFIIDNYTQGEIVLKTLSLKKPSVSGFKPNSTYKNRYLSSSEFNYEYSTDGKNWVPLIKDLKRDTVIGSNNQLDILDGSKTLFVRVVDSYNNSSPALVYSYTVDKTPPQLKLITTSPSNSWSSKDINLQLSVLNESEEYNIFYDYKPLGSVNGTQYPLNDSGLITLGTNSDNGSYSFYAKDRAGNITEQKNRVTFISKIDKKVPTISISGNPSTWTNKSVTLTSNIIHGESGIKRTQYSLNGGVQWITGDYVTILQNQNDIMFRTQNNVDIWSPVTKIDVIYIDKKEPVIDFSISVNGNVMDTKANSKVDISQLSIEEDNLKNIKYLIEGTNITKELNIGSSSDFSIPLPKSLAEGTYNVVIYGEDLAGNIGSHNKSFVLDRTPPSIKGLDLIISKDNKILGNDDVTGDQNLNMKYSGYDKSIINPRYKFYITKDQPGVIESLESKVKFYNSETKINLKENGLYYIYTYLVDDAGNLSEDYMFRTIRFNSSSIMPPEIFGVKEAKLATDVITYNSPQFIITPKLKDSLGVNIDYGDIIITGYNYKLFKGSYLNFEEENNFLSGEISAEDGIYTHLGFESLEDNLPSEFYTLIVQAKSNTDQLSPYSNKYHFRIDTTPPEFLEVNSSSHTDENKYYSYDYVDIFWDNPWDMTGVKKYKYYLSSDGHNFSEGDTSNVIKNGDRFNLHIPFDNTTVNGSLFVHVDAIDYGGNVNKNNSRTLEVKINRDIPEVKIGSIKNSIETRSSLIRWEVKNRIISQSIVLVKDGVSISTILPGSSREYLLDNLEPGETYKVKIYAFSDSTESLIGMDSIEFNIDDISNTIIEPESIGYTSQFSGYRVEGELNSSNISLSTGVLFIPKVLDFIDGDVVINEVSLDNLLFDNNKFISGENNSRSFSTTIHGFKLNPNLNSSIIINQGDGLTLTKRSLEYKINENELKNILFNNIYIKSASSLDLESDQNEIIPFEILSTYKNTPSWLISGVSNVSLYKKFLKLNNGFIDLNPYSDLNIVDFNNRASKKIDLYNILLDSSRTFISGDIENTLLFTIGFDETSLGLKVTNSRIIQNKLVIDKAELNLKPGYNVYDSEGNISKVEIVNLRIDQYGNILSSPTLVSPFYIDKGNSSLIYIDNLNFSKGGISGDGNVLYNNNVIKNSNFKNLSLTNSGVSEYSTGDLINNFSLITRSGFNLFALANSIKIVNNGYLIDLGVIDLSPFETGLKFNIFDMIIDFNYKDIIRKGINSVGEVLLLKNIDYFKTVDNSFKVTDLELNNSNLVAKRTEIQLPDFFKTENIVIQDIVLDINPQTKVGTFGSGVIDSETKSITLENGFKMIFKTGRYHDNLIEIPESYISLPTGSSIEKVKLLNLKTNFYATTYDPLPSKISFEKNGWKFNIYNPYFTKEGITGETVLELPILGTLERVNLDNFILKSDGTYDILDTVTKTSQVNIGGYNVLVDGVTILDNANEHIINFKSVNFYNRDKSINLEIKDISFNSNGEILASGSEVIPESFVSENGYTVEASGIQYRDEKLYLKGDLYLPEFMGALKPLVFDNYSMEIDLDWNIISPPIKSSLGVFFNNVEVNISNFIIYEDGIFIEDSLVKLDDNNSFIIKNSAFDSVGTILSRGYIEVENQSITISDWSMILTQGGFSKKGIFLESLVTLPKELGYGTLYFEDMLLYRDSDIVKFKTNTVIDSLEFYYNKTFFSFEKIRLNPDYITISNGIIELPQNELLNGEAINISSFRIGKDGSFQLSGSDVEPISIDGFELYINNLSLKDSVLDLAGSVQFPVGFGISELAGRVFYIKTFNYNFESNQLIFDVELDSVIIEVLDGWTTEISEISISNRGIIVGNGIINFPTTWLNNISVDSVGFTDLYFDFNTNKFDIGSIDISNVIVDCQGYNFTINNISYSSLDGFILAGEFPLDNLFKGEKTSPVLVIDKLQINSDFSIRELIAGVKGFNLSLTPNRELLYSGYIGIESSIDYGVLINLDGKIEIGTSFAVEDMVGDSLQIESFSFDMFNREIISLNAKVLIDEKRFLSTQVSDFEFGVNFTNKSDVITFVLGGNVEIPNSFPGIGGEIFTLFGEFDSLGNVNNFISSLTISSDKPLLGDITLKSGSNVTLLPIHKVVGDKKSLSGLEFSFKNTMLEFSNNFTIERLRGGSIEVNELILNTEMGFDKCDLNFEIPESFDLFDNIKLLNGSISLLSNHENDIVTSISGSLQLPKTVGDIIIDINNFSVSSKGYLNLDISGEADNVTIIDQLKLNNAKITVGSSVNNDALDFYISGDFKLLSSSLPKEIRSSLLTGSIIFSTNGGIKSFNLGLNSGEPLEYKLIKGVTLSLKKLSISDQGINSSVSLILENGFYGLEGSSRTEGSIFIDWNGKITQSNITLTTLYLKYADMGCLISNMKLNENGLNFQSAILELPTSLGSGQVEINNGGINSSGNFYGDFNVGVLKVDILGCSISLFTPKLDVNNQQITCSKAMFELPDALGAASVELADVSIDSNGLSINGGGFTLPDIDTGVMKFSNMAAILTISGDDYEIGATGTVFIAGMGEIEATISFVDLSIPNYPIGLKYAYFSFEASTGGIPLATTGMFLTGIRGGLAFGPPGNDLPNEFREKFTDGMRIQLGVTLTDKLKKIQGEADFWLNVSNMDFALKGKLQFLNGLFEAWALALYTQSYGLEVSAGVDVNLINKFFVEGFIRAHIFEKNNMAKFCGEATAGVSVQDLLFGFPDKPFNLGVLGLEVGDFKGDRHGFKGYISLKIIGKKGFYVGTNGDFKLGDVNSYSLLDSVSRSIKPNNLLGGLINKRYSVVSENTLSRSIEKPNSRERIIFSLDFIDGDPIIVAISPSGVRYSEGDENVVVERIANKILMAVVNPEDGQWEVEVNNLVLGSEYNLEAISFDKNPEIELVSPSFIKEHSTKKYDVNGTYVIYNNQNPEISIYASREKGALNGIELGSFFPKKTDIFDYTIDTSGLDNGEYYIYAGIYDGQNPELYSYAEGSIIVNNDILGFPKINDLVAGISDDNVVNISFSHELKSKAKGFNLNIENNETGEIEILNIGYLTKFTLSNLTKSDIYTLSVIPYDHIGQAGKKSNLVVVDYNKSKQLVNSFNLQTDSIIVDIDSSSKGSIVVEAEQFIQTNGSNDYVELEINNIPSFLSLRQINNRINLEDIGSFDFDIICVGEYLIQNNYGIEVKKYVEPGEYFIDVSVKNIGNENVFKDISIPVIIKYSDPQIDNIIPKNWHVYDETKVEIKGSGFSTNTTVSFGGVECEVVRQNQTTLNVIVPSLNLDNSGVLKILNPGSLDGSKKINLLKPYYKINEIKKSTTIISGGSTWLYSKIKPYNRFEERVYFELIEAPKNWDISITESIDVNSNFVLKVTVPLLTPNGSYPIKVKTGNSINTYFVNVVDKYPSPYISALSSHRGNIGDSITIYGYGFYPDSEVNLNGITIPKFNQSEDYIQFILPEDAKNGVLTVKRGMQTSNGALFEIQNNNFNIYPPRDTIQLVPGTSITKRVYINGYADNVKLDVYANSSLINPILSESSITPNGLVDIRIDTNNSIKSGTYNVTIEGRSKSIIKSRVITVSIGNNIAFKNSVLKDARVDNEYSDRLIVENNLNGYSFDLLENSTLPYGLSLNRLTGEIYGVPTNPGSYNFKVRVSESKQRYSEKEFTITVLDSGWFRQQGPNGNNKFNNTLSPGNDKVLWESKKDKDAEYLLSSMGNIYRVSNSTIEAFDKITGKLKYRINAEIVKTSLSGGFILSLERRFRDSLDLTSSVSNTLYNDQYLIIYDQNTGGEVAAFKGVSQYNTLKNRVYIRINGRVESLSIDNLDVRSGVNSVVLENGVITTEDSLLKLNENRIEEFQNNNFNLVIEEDVKICFVTTYKENLFTMNNYGRYQEYKTGKTINTGIADGKLAVGEYFTVAYNDSEICILNRSDMSLIYKNIKVDEQLLTKDKLIILNETGITSINLFSGKIIWRGLGNYRSLISCGKNLYVLDEENRVICFGGSVNIEPPVTTLNITPIKPNGLNGYYNINPIFDLSSFDKEGGCEAKYSIDSNNYIKYSEPKTLGDGKYTLSYFSTDNLGLSEKLSSLKLKIDTVKPKTEMFIDSKNKNRGFYRQALTLNLFATDELSDINSTYYIKNGKKFTYKDPIFLDKEGSFQLSWWSQDNAGNLESKVSKTISIDLNNPTVSYNLVDDGDKEILSIEAEDSFSGINRVEYKIDDSIISKYSEPISFNKGKIYKITFRSVDNSERSSYWKEIVLDLTNIESANLIENLSTKWGQSRVSINKNIQIGDDLFTIKNSKKKDIKIKQLPDYLAGGEMVLNDYNNKNSMDKNFYSFNAGLIIDLYLLKNKDSRIILDDSWDLVEKDVEISPGYFPGGADVYHKIFAQGDFIVIPGSYNWKDSSPNIIIAKRNSGASLNIISPTPGKSLYPLSNYFCKSSLVAGEVSRLWSYRLLGDDWISLGSNTKGFLELPYLDQNSSLELKVDVRVENPMDRVKYYTISKKRVYSVKNRSGLVISEPVSGSQVLLNITTPLKYSVTGIEGDTIIPKISWETNSGEISQGNYTPNLIGITEIKSMFLTYGEYMKINKHKLNVVEKYKKEVFNFTEGFLGRYSTHEDGRVYGFSEDHSSNAKINNGKVSVYLKKNSSFDYLVNNGLYQVKVLLGPLSKKDVPYIKFEDDTIFIDTTQKSKIYSVETSVDVKDNILTISGSDNLKIISIELVRTFNHIKNVITGH</sequence>
<dbReference type="NCBIfam" id="NF047446">
    <property type="entry name" value="barrel_OmpL47"/>
    <property type="match status" value="1"/>
</dbReference>
<proteinExistence type="predicted"/>
<evidence type="ECO:0000313" key="2">
    <source>
        <dbReference type="EMBL" id="QEN06217.1"/>
    </source>
</evidence>
<reference evidence="2 3" key="1">
    <citation type="submission" date="2019-02" db="EMBL/GenBank/DDBJ databases">
        <authorList>
            <person name="Fomenkov A."/>
            <person name="Dubinina G."/>
            <person name="Grabovich M."/>
            <person name="Vincze T."/>
            <person name="Roberts R.J."/>
        </authorList>
    </citation>
    <scope>NUCLEOTIDE SEQUENCE [LARGE SCALE GENOMIC DNA]</scope>
    <source>
        <strain evidence="2 3">P</strain>
    </source>
</reference>
<dbReference type="GO" id="GO:0005509">
    <property type="term" value="F:calcium ion binding"/>
    <property type="evidence" value="ECO:0007669"/>
    <property type="project" value="InterPro"/>
</dbReference>
<dbReference type="InterPro" id="IPR015919">
    <property type="entry name" value="Cadherin-like_sf"/>
</dbReference>
<dbReference type="InterPro" id="IPR002909">
    <property type="entry name" value="IPT_dom"/>
</dbReference>
<gene>
    <name evidence="2" type="ORF">EW093_16490</name>
</gene>
<name>A0A5C1QFM7_9SPIO</name>
<dbReference type="InterPro" id="IPR008979">
    <property type="entry name" value="Galactose-bd-like_sf"/>
</dbReference>
<protein>
    <recommendedName>
        <fullName evidence="1">IPT/TIG domain-containing protein</fullName>
    </recommendedName>
</protein>
<dbReference type="SUPFAM" id="SSF49313">
    <property type="entry name" value="Cadherin-like"/>
    <property type="match status" value="1"/>
</dbReference>
<evidence type="ECO:0000313" key="3">
    <source>
        <dbReference type="Proteomes" id="UP000323824"/>
    </source>
</evidence>
<dbReference type="Gene3D" id="3.30.1920.20">
    <property type="match status" value="1"/>
</dbReference>
<dbReference type="Gene3D" id="2.60.120.430">
    <property type="entry name" value="Galactose-binding lectin"/>
    <property type="match status" value="1"/>
</dbReference>
<dbReference type="Gene3D" id="2.60.40.10">
    <property type="entry name" value="Immunoglobulins"/>
    <property type="match status" value="4"/>
</dbReference>
<dbReference type="Pfam" id="PF05345">
    <property type="entry name" value="He_PIG"/>
    <property type="match status" value="1"/>
</dbReference>
<keyword evidence="3" id="KW-1185">Reference proteome</keyword>
<organism evidence="2 3">
    <name type="scientific">Thiospirochaeta perfilievii</name>
    <dbReference type="NCBI Taxonomy" id="252967"/>
    <lineage>
        <taxon>Bacteria</taxon>
        <taxon>Pseudomonadati</taxon>
        <taxon>Spirochaetota</taxon>
        <taxon>Spirochaetia</taxon>
        <taxon>Spirochaetales</taxon>
        <taxon>Spirochaetaceae</taxon>
        <taxon>Thiospirochaeta</taxon>
    </lineage>
</organism>
<reference evidence="2 3" key="2">
    <citation type="submission" date="2019-09" db="EMBL/GenBank/DDBJ databases">
        <title>Complete Genome Sequence and Methylome Analysis of free living Spirochaetas.</title>
        <authorList>
            <person name="Leshcheva N."/>
            <person name="Mikheeva N."/>
        </authorList>
    </citation>
    <scope>NUCLEOTIDE SEQUENCE [LARGE SCALE GENOMIC DNA]</scope>
    <source>
        <strain evidence="2 3">P</strain>
    </source>
</reference>
<dbReference type="SUPFAM" id="SSF49785">
    <property type="entry name" value="Galactose-binding domain-like"/>
    <property type="match status" value="1"/>
</dbReference>
<dbReference type="Proteomes" id="UP000323824">
    <property type="component" value="Chromosome"/>
</dbReference>
<dbReference type="KEGG" id="sper:EW093_16490"/>
<dbReference type="RefSeq" id="WP_149569450.1">
    <property type="nucleotide sequence ID" value="NZ_CP035807.1"/>
</dbReference>
<accession>A0A5C1QFM7</accession>